<proteinExistence type="predicted"/>
<dbReference type="PANTHER" id="PTHR13244:SF7">
    <property type="entry name" value="ZINC FINGER MYND DOMAIN-CONTAINING PROTEIN 10"/>
    <property type="match status" value="1"/>
</dbReference>
<protein>
    <submittedName>
        <fullName evidence="1">Uncharacterized protein</fullName>
    </submittedName>
</protein>
<gene>
    <name evidence="1" type="ORF">CCMP2556_LOCUS5199</name>
</gene>
<evidence type="ECO:0000313" key="2">
    <source>
        <dbReference type="Proteomes" id="UP001642484"/>
    </source>
</evidence>
<evidence type="ECO:0000313" key="1">
    <source>
        <dbReference type="EMBL" id="CAK8998307.1"/>
    </source>
</evidence>
<dbReference type="PANTHER" id="PTHR13244">
    <property type="entry name" value="ZINC FINGER MYND DOMAIN CONTAINING PROTEIN 10"/>
    <property type="match status" value="1"/>
</dbReference>
<dbReference type="InterPro" id="IPR052298">
    <property type="entry name" value="ZMYND10"/>
</dbReference>
<name>A0ABP0I6V8_9DINO</name>
<reference evidence="1 2" key="1">
    <citation type="submission" date="2024-02" db="EMBL/GenBank/DDBJ databases">
        <authorList>
            <person name="Chen Y."/>
            <person name="Shah S."/>
            <person name="Dougan E. K."/>
            <person name="Thang M."/>
            <person name="Chan C."/>
        </authorList>
    </citation>
    <scope>NUCLEOTIDE SEQUENCE [LARGE SCALE GENOMIC DNA]</scope>
</reference>
<comment type="caution">
    <text evidence="1">The sequence shown here is derived from an EMBL/GenBank/DDBJ whole genome shotgun (WGS) entry which is preliminary data.</text>
</comment>
<dbReference type="EMBL" id="CAXAMN010002213">
    <property type="protein sequence ID" value="CAK8998307.1"/>
    <property type="molecule type" value="Genomic_DNA"/>
</dbReference>
<accession>A0ABP0I6V8</accession>
<sequence>MNDASRLWHWKAPTRPSARLFDILLRHLKTRDAHQPNSTCSAEPRSSGYLQDACSSVEFCDLRRWLTQHERVEKLNWTAHSQAKEGLDEYVVDQFNTQEKLPTLIFDLILIEAWKERIWPLMKAKIAKFSSLRTYIPVYHEASVANLLEVCLYHRTSCEEAGDALIDLVDFCARKLRYLVATPNDELVRQVASAKECTEWDNVRMLDEQFVETEFQICMCVISILRFLTDHRVAIPLAVTTRMLETHDILLLLVPLMEKAPWVRRNRINGRIEKFEEHKWQVVEADDEGRLPKLHSQVWLSIYNLVMDPECRARYELSSFRRENLLRLRRYINEVVVDQLPPLTNLHRALEESDSSDG</sequence>
<dbReference type="Proteomes" id="UP001642484">
    <property type="component" value="Unassembled WGS sequence"/>
</dbReference>
<organism evidence="1 2">
    <name type="scientific">Durusdinium trenchii</name>
    <dbReference type="NCBI Taxonomy" id="1381693"/>
    <lineage>
        <taxon>Eukaryota</taxon>
        <taxon>Sar</taxon>
        <taxon>Alveolata</taxon>
        <taxon>Dinophyceae</taxon>
        <taxon>Suessiales</taxon>
        <taxon>Symbiodiniaceae</taxon>
        <taxon>Durusdinium</taxon>
    </lineage>
</organism>
<keyword evidence="2" id="KW-1185">Reference proteome</keyword>